<dbReference type="eggNOG" id="COG0491">
    <property type="taxonomic scope" value="Bacteria"/>
</dbReference>
<evidence type="ECO:0000313" key="3">
    <source>
        <dbReference type="EMBL" id="RRR46825.1"/>
    </source>
</evidence>
<dbReference type="InterPro" id="IPR036866">
    <property type="entry name" value="RibonucZ/Hydroxyglut_hydro"/>
</dbReference>
<dbReference type="Proteomes" id="UP000273973">
    <property type="component" value="Unassembled WGS sequence"/>
</dbReference>
<gene>
    <name evidence="3" type="ORF">EJA00_08065</name>
    <name evidence="2" type="ORF">NOL11_09580</name>
</gene>
<reference evidence="3 4" key="1">
    <citation type="submission" date="2018-11" db="EMBL/GenBank/DDBJ databases">
        <authorList>
            <person name="Stevens M.J."/>
            <person name="Cernela N."/>
            <person name="Spoerry Serrano N."/>
            <person name="Schmitt S."/>
            <person name="Schrenzel J."/>
            <person name="Stephan R."/>
        </authorList>
    </citation>
    <scope>NUCLEOTIDE SEQUENCE [LARGE SCALE GENOMIC DNA]</scope>
    <source>
        <strain evidence="3 4">SS1014</strain>
    </source>
</reference>
<dbReference type="InterPro" id="IPR001279">
    <property type="entry name" value="Metallo-B-lactamas"/>
</dbReference>
<dbReference type="Proteomes" id="UP001152877">
    <property type="component" value="Unassembled WGS sequence"/>
</dbReference>
<proteinExistence type="predicted"/>
<comment type="caution">
    <text evidence="3">The sequence shown here is derived from an EMBL/GenBank/DDBJ whole genome shotgun (WGS) entry which is preliminary data.</text>
</comment>
<dbReference type="EMBL" id="RSDG01000058">
    <property type="protein sequence ID" value="RRR46825.1"/>
    <property type="molecule type" value="Genomic_DNA"/>
</dbReference>
<dbReference type="AlphaFoldDB" id="A0A0N0VBD2"/>
<evidence type="ECO:0000259" key="1">
    <source>
        <dbReference type="SMART" id="SM00849"/>
    </source>
</evidence>
<evidence type="ECO:0000313" key="4">
    <source>
        <dbReference type="Proteomes" id="UP000273973"/>
    </source>
</evidence>
<dbReference type="SMART" id="SM00849">
    <property type="entry name" value="Lactamase_B"/>
    <property type="match status" value="1"/>
</dbReference>
<protein>
    <submittedName>
        <fullName evidence="3">Cytoplasmic protein</fullName>
    </submittedName>
</protein>
<reference evidence="3 4" key="2">
    <citation type="submission" date="2018-12" db="EMBL/GenBank/DDBJ databases">
        <title>Whole-genome sequences of fifteen clinical Streptococcus suis strains isolated from pigs between 2006 and 2018.</title>
        <authorList>
            <person name="Stevens M.J.A."/>
            <person name="Cernela N."/>
            <person name="Spoerry Serrano N."/>
            <person name="Schmitt S."/>
            <person name="Schrenzel J."/>
            <person name="Stephan R."/>
        </authorList>
    </citation>
    <scope>NUCLEOTIDE SEQUENCE [LARGE SCALE GENOMIC DNA]</scope>
    <source>
        <strain evidence="3 4">SS1014</strain>
    </source>
</reference>
<feature type="domain" description="Metallo-beta-lactamase" evidence="1">
    <location>
        <begin position="24"/>
        <end position="206"/>
    </location>
</feature>
<dbReference type="Gene3D" id="3.60.15.10">
    <property type="entry name" value="Ribonuclease Z/Hydroxyacylglutathione hydrolase-like"/>
    <property type="match status" value="1"/>
</dbReference>
<dbReference type="RefSeq" id="WP_029943788.1">
    <property type="nucleotide sequence ID" value="NZ_JAIMDT010000002.1"/>
</dbReference>
<dbReference type="EMBL" id="JANFMI010000043">
    <property type="protein sequence ID" value="MDG4517209.1"/>
    <property type="molecule type" value="Genomic_DNA"/>
</dbReference>
<sequence>MEKHYKLQNGTELHIFTNDESSFMVTATLIIKNGKALLVGSGFKQSEGERIVRYLQDAQLTLEKIFIIQGDPDYYFALEPIKKSFPEAIVYATSYVIDHILKTVSKKLQVWGDSLGDQAPKNIILPALIQESTLEFEGDKWEFFGSEPSQINLWNAETKTIIGGINTFNQIHLFLADSQTTEQLKAWQDRLKDMKALDASLIIPGHADSESSFDSQALDFSIAYIEVAIKLKKEVKDSATFIAKMKEKFPNLRNEAVLELSAKVLTGEIPWG</sequence>
<organism evidence="3 4">
    <name type="scientific">Streptococcus suis</name>
    <dbReference type="NCBI Taxonomy" id="1307"/>
    <lineage>
        <taxon>Bacteria</taxon>
        <taxon>Bacillati</taxon>
        <taxon>Bacillota</taxon>
        <taxon>Bacilli</taxon>
        <taxon>Lactobacillales</taxon>
        <taxon>Streptococcaceae</taxon>
        <taxon>Streptococcus</taxon>
    </lineage>
</organism>
<dbReference type="SUPFAM" id="SSF56281">
    <property type="entry name" value="Metallo-hydrolase/oxidoreductase"/>
    <property type="match status" value="1"/>
</dbReference>
<name>A0A0N0VBD2_STRSU</name>
<reference evidence="2" key="3">
    <citation type="submission" date="2022-07" db="EMBL/GenBank/DDBJ databases">
        <title>Whole Genome Sequencing of Streptococcus suis.</title>
        <authorList>
            <person name="Dai X."/>
            <person name="Huang J."/>
            <person name="Wang L."/>
        </authorList>
    </citation>
    <scope>NUCLEOTIDE SEQUENCE</scope>
    <source>
        <strain evidence="2">HDJ11</strain>
    </source>
</reference>
<accession>A0A0N0VBD2</accession>
<evidence type="ECO:0000313" key="2">
    <source>
        <dbReference type="EMBL" id="MDG4517209.1"/>
    </source>
</evidence>